<evidence type="ECO:0000256" key="4">
    <source>
        <dbReference type="ARBA" id="ARBA00022679"/>
    </source>
</evidence>
<feature type="compositionally biased region" description="Acidic residues" evidence="8">
    <location>
        <begin position="692"/>
        <end position="702"/>
    </location>
</feature>
<dbReference type="GO" id="GO:0071044">
    <property type="term" value="P:histone mRNA catabolic process"/>
    <property type="evidence" value="ECO:0007669"/>
    <property type="project" value="UniProtKB-ARBA"/>
</dbReference>
<evidence type="ECO:0000259" key="9">
    <source>
        <dbReference type="Pfam" id="PF03828"/>
    </source>
</evidence>
<protein>
    <recommendedName>
        <fullName evidence="3">polynucleotide adenylyltransferase</fullName>
        <ecNumber evidence="3">2.7.7.19</ecNumber>
    </recommendedName>
</protein>
<accession>A0A4T0WZH3</accession>
<dbReference type="STRING" id="52247.A0A4T0WZH3"/>
<dbReference type="Pfam" id="PF03828">
    <property type="entry name" value="PAP_assoc"/>
    <property type="match status" value="1"/>
</dbReference>
<feature type="domain" description="PAP-associated" evidence="9">
    <location>
        <begin position="457"/>
        <end position="517"/>
    </location>
</feature>
<dbReference type="InterPro" id="IPR045862">
    <property type="entry name" value="Trf4-like"/>
</dbReference>
<dbReference type="SUPFAM" id="SSF81301">
    <property type="entry name" value="Nucleotidyltransferase"/>
    <property type="match status" value="1"/>
</dbReference>
<dbReference type="EC" id="2.7.7.19" evidence="3"/>
<dbReference type="InterPro" id="IPR054708">
    <property type="entry name" value="MTPAP-like_central"/>
</dbReference>
<dbReference type="CDD" id="cd05402">
    <property type="entry name" value="NT_PAP_TUTase"/>
    <property type="match status" value="1"/>
</dbReference>
<keyword evidence="6" id="KW-0460">Magnesium</keyword>
<dbReference type="Gene3D" id="1.10.1410.10">
    <property type="match status" value="1"/>
</dbReference>
<evidence type="ECO:0000256" key="2">
    <source>
        <dbReference type="ARBA" id="ARBA00008593"/>
    </source>
</evidence>
<dbReference type="Proteomes" id="UP000307173">
    <property type="component" value="Unassembled WGS sequence"/>
</dbReference>
<dbReference type="SUPFAM" id="SSF81631">
    <property type="entry name" value="PAP/OAS1 substrate-binding domain"/>
    <property type="match status" value="1"/>
</dbReference>
<dbReference type="EMBL" id="SELW01000540">
    <property type="protein sequence ID" value="TID22594.1"/>
    <property type="molecule type" value="Genomic_DNA"/>
</dbReference>
<dbReference type="GO" id="GO:1990817">
    <property type="term" value="F:poly(A) RNA polymerase activity"/>
    <property type="evidence" value="ECO:0007669"/>
    <property type="project" value="UniProtKB-EC"/>
</dbReference>
<dbReference type="GO" id="GO:0071036">
    <property type="term" value="P:nuclear polyadenylation-dependent snoRNA catabolic process"/>
    <property type="evidence" value="ECO:0007669"/>
    <property type="project" value="UniProtKB-ARBA"/>
</dbReference>
<dbReference type="GO" id="GO:0046872">
    <property type="term" value="F:metal ion binding"/>
    <property type="evidence" value="ECO:0007669"/>
    <property type="project" value="UniProtKB-KW"/>
</dbReference>
<name>A0A4T0WZH3_9ASCO</name>
<dbReference type="InterPro" id="IPR043519">
    <property type="entry name" value="NT_sf"/>
</dbReference>
<sequence length="730" mass="82362">MPATNKSTNRCSKAPKLNPNSNSFPKKSAKNFKGPSKSSNNTGPQSNDNSKKRKRNKSTSNESKNGSKDSAQFVAMKKSKKARIKSMKKQNSDESVDNRKNENVFQKHLEDVESDDEVLNISEASVTSEDDYQARTQSKLKNAEKDVIMIDSDTTDESSTDDDEVIHLEYLSDTEDEFKGKNQKDIQKNNTMNQDFISLDISSETEDDENTSDYESNDIDNEYLSNDEGSYLSKNIKHKAGAVIDEFPWIRNSDHSKEKEIADWLTSEIKDFVKYISPSVEEINSRNKVIENLRTHIKSIWPDAELHCFGSFATDLYLPGSDIDCVVVSKRGRYDNKSSLYQLTSYIRNHKLGVEVTPIAKAKVPIIKFVDPTTRIHIDISFERSNGLTAAKLIIDWLRKTPGLRELVLIVKQFLAVRKLNEVHVGGLGGFSIICLCYSFLKLHPRISTNNIDPLENLGCLLIEFFELYGYNFGYDEVGIAFTSDYQPIYISKRSHPDLMGRNPFSLAIQDPHDPSNNISRGSFNLRDIKRAFGGAFELLVNRCYQLNSAKYKDRLGQSILGGIIKYKGKQRDFIDARHHVKNVAFHAASTTTKSVKVKSGILPPLPSEKAGIDPNDFYLSDSYYTTDGEDDHNDLKIYEDSQKSKNGIIKNASKSGDTARSETEKLLNMRSDDDEKDDLSVSKSVISNEPDFSDSDDDDNYDPSKLSAVAAVAKEDRRDYWSQKSGKTF</sequence>
<feature type="compositionally biased region" description="Polar residues" evidence="8">
    <location>
        <begin position="36"/>
        <end position="45"/>
    </location>
</feature>
<evidence type="ECO:0000256" key="5">
    <source>
        <dbReference type="ARBA" id="ARBA00022723"/>
    </source>
</evidence>
<gene>
    <name evidence="11" type="ORF">CANINC_003254</name>
</gene>
<dbReference type="GO" id="GO:0005730">
    <property type="term" value="C:nucleolus"/>
    <property type="evidence" value="ECO:0007669"/>
    <property type="project" value="TreeGrafter"/>
</dbReference>
<reference evidence="11 12" key="1">
    <citation type="journal article" date="2019" name="Front. Genet.">
        <title>Whole-Genome Sequencing of the Opportunistic Yeast Pathogen Candida inconspicua Uncovers Its Hybrid Origin.</title>
        <authorList>
            <person name="Mixao V."/>
            <person name="Hansen A.P."/>
            <person name="Saus E."/>
            <person name="Boekhout T."/>
            <person name="Lass-Florl C."/>
            <person name="Gabaldon T."/>
        </authorList>
    </citation>
    <scope>NUCLEOTIDE SEQUENCE [LARGE SCALE GENOMIC DNA]</scope>
    <source>
        <strain evidence="11 12">CBS 180</strain>
    </source>
</reference>
<dbReference type="GO" id="GO:0043634">
    <property type="term" value="P:polyadenylation-dependent ncRNA catabolic process"/>
    <property type="evidence" value="ECO:0007669"/>
    <property type="project" value="TreeGrafter"/>
</dbReference>
<dbReference type="GO" id="GO:0071039">
    <property type="term" value="P:nuclear polyadenylation-dependent CUT catabolic process"/>
    <property type="evidence" value="ECO:0007669"/>
    <property type="project" value="UniProtKB-ARBA"/>
</dbReference>
<keyword evidence="12" id="KW-1185">Reference proteome</keyword>
<comment type="cofactor">
    <cofactor evidence="1">
        <name>Mn(2+)</name>
        <dbReference type="ChEBI" id="CHEBI:29035"/>
    </cofactor>
</comment>
<comment type="similarity">
    <text evidence="2">Belongs to the DNA polymerase type-B-like family.</text>
</comment>
<feature type="compositionally biased region" description="Basic and acidic residues" evidence="8">
    <location>
        <begin position="90"/>
        <end position="111"/>
    </location>
</feature>
<evidence type="ECO:0000259" key="10">
    <source>
        <dbReference type="Pfam" id="PF22600"/>
    </source>
</evidence>
<evidence type="ECO:0000256" key="7">
    <source>
        <dbReference type="ARBA" id="ARBA00048830"/>
    </source>
</evidence>
<evidence type="ECO:0000313" key="11">
    <source>
        <dbReference type="EMBL" id="TID22594.1"/>
    </source>
</evidence>
<dbReference type="GO" id="GO:0071038">
    <property type="term" value="P:TRAMP-dependent tRNA surveillance pathway"/>
    <property type="evidence" value="ECO:0007669"/>
    <property type="project" value="UniProtKB-ARBA"/>
</dbReference>
<evidence type="ECO:0000256" key="8">
    <source>
        <dbReference type="SAM" id="MobiDB-lite"/>
    </source>
</evidence>
<feature type="compositionally biased region" description="Basic residues" evidence="8">
    <location>
        <begin position="77"/>
        <end position="88"/>
    </location>
</feature>
<organism evidence="11 12">
    <name type="scientific">Pichia inconspicua</name>
    <dbReference type="NCBI Taxonomy" id="52247"/>
    <lineage>
        <taxon>Eukaryota</taxon>
        <taxon>Fungi</taxon>
        <taxon>Dikarya</taxon>
        <taxon>Ascomycota</taxon>
        <taxon>Saccharomycotina</taxon>
        <taxon>Pichiomycetes</taxon>
        <taxon>Pichiales</taxon>
        <taxon>Pichiaceae</taxon>
        <taxon>Pichia</taxon>
    </lineage>
</organism>
<dbReference type="GO" id="GO:0071037">
    <property type="term" value="P:nuclear polyadenylation-dependent snRNA catabolic process"/>
    <property type="evidence" value="ECO:0007669"/>
    <property type="project" value="UniProtKB-ARBA"/>
</dbReference>
<evidence type="ECO:0000256" key="6">
    <source>
        <dbReference type="ARBA" id="ARBA00022842"/>
    </source>
</evidence>
<feature type="domain" description="Poly(A) RNA polymerase mitochondrial-like central palm" evidence="10">
    <location>
        <begin position="265"/>
        <end position="394"/>
    </location>
</feature>
<comment type="caution">
    <text evidence="11">The sequence shown here is derived from an EMBL/GenBank/DDBJ whole genome shotgun (WGS) entry which is preliminary data.</text>
</comment>
<feature type="compositionally biased region" description="Basic and acidic residues" evidence="8">
    <location>
        <begin position="658"/>
        <end position="674"/>
    </location>
</feature>
<dbReference type="FunFam" id="1.10.1410.10:FF:000003">
    <property type="entry name" value="non-canonical poly(A) RNA polymerase PAPD7"/>
    <property type="match status" value="1"/>
</dbReference>
<keyword evidence="5" id="KW-0479">Metal-binding</keyword>
<feature type="compositionally biased region" description="Polar residues" evidence="8">
    <location>
        <begin position="1"/>
        <end position="11"/>
    </location>
</feature>
<dbReference type="GO" id="GO:0003729">
    <property type="term" value="F:mRNA binding"/>
    <property type="evidence" value="ECO:0007669"/>
    <property type="project" value="TreeGrafter"/>
</dbReference>
<dbReference type="GO" id="GO:0071042">
    <property type="term" value="P:nuclear polyadenylation-dependent mRNA catabolic process"/>
    <property type="evidence" value="ECO:0007669"/>
    <property type="project" value="UniProtKB-ARBA"/>
</dbReference>
<dbReference type="InterPro" id="IPR002058">
    <property type="entry name" value="PAP_assoc"/>
</dbReference>
<dbReference type="Pfam" id="PF22600">
    <property type="entry name" value="MTPAP-like_central"/>
    <property type="match status" value="1"/>
</dbReference>
<dbReference type="AlphaFoldDB" id="A0A4T0WZH3"/>
<dbReference type="FunFam" id="3.30.460.10:FF:000006">
    <property type="entry name" value="non-canonical poly(A) RNA polymerase PAPD5"/>
    <property type="match status" value="1"/>
</dbReference>
<evidence type="ECO:0000313" key="12">
    <source>
        <dbReference type="Proteomes" id="UP000307173"/>
    </source>
</evidence>
<evidence type="ECO:0000256" key="3">
    <source>
        <dbReference type="ARBA" id="ARBA00012388"/>
    </source>
</evidence>
<dbReference type="PANTHER" id="PTHR23092">
    <property type="entry name" value="POLY(A) RNA POLYMERASE"/>
    <property type="match status" value="1"/>
</dbReference>
<dbReference type="GO" id="GO:0071051">
    <property type="term" value="P:poly(A)-dependent snoRNA 3'-end processing"/>
    <property type="evidence" value="ECO:0007669"/>
    <property type="project" value="UniProtKB-ARBA"/>
</dbReference>
<feature type="region of interest" description="Disordered" evidence="8">
    <location>
        <begin position="648"/>
        <end position="706"/>
    </location>
</feature>
<dbReference type="GO" id="GO:0031499">
    <property type="term" value="C:TRAMP complex"/>
    <property type="evidence" value="ECO:0007669"/>
    <property type="project" value="TreeGrafter"/>
</dbReference>
<comment type="catalytic activity">
    <reaction evidence="7">
        <text>RNA(n) + ATP = RNA(n)-3'-adenine ribonucleotide + diphosphate</text>
        <dbReference type="Rhea" id="RHEA:11332"/>
        <dbReference type="Rhea" id="RHEA-COMP:14527"/>
        <dbReference type="Rhea" id="RHEA-COMP:17347"/>
        <dbReference type="ChEBI" id="CHEBI:30616"/>
        <dbReference type="ChEBI" id="CHEBI:33019"/>
        <dbReference type="ChEBI" id="CHEBI:140395"/>
        <dbReference type="ChEBI" id="CHEBI:173115"/>
        <dbReference type="EC" id="2.7.7.19"/>
    </reaction>
</comment>
<keyword evidence="4" id="KW-0808">Transferase</keyword>
<evidence type="ECO:0000256" key="1">
    <source>
        <dbReference type="ARBA" id="ARBA00001936"/>
    </source>
</evidence>
<feature type="region of interest" description="Disordered" evidence="8">
    <location>
        <begin position="1"/>
        <end position="116"/>
    </location>
</feature>
<dbReference type="OrthoDB" id="273917at2759"/>
<dbReference type="PANTHER" id="PTHR23092:SF15">
    <property type="entry name" value="INACTIVE NON-CANONICAL POLY(A) RNA POLYMERASE PROTEIN TRF4-2-RELATED"/>
    <property type="match status" value="1"/>
</dbReference>
<dbReference type="GO" id="GO:0034475">
    <property type="term" value="P:U4 snRNA 3'-end processing"/>
    <property type="evidence" value="ECO:0007669"/>
    <property type="project" value="UniProtKB-ARBA"/>
</dbReference>
<proteinExistence type="inferred from homology"/>
<dbReference type="Gene3D" id="3.30.460.10">
    <property type="entry name" value="Beta Polymerase, domain 2"/>
    <property type="match status" value="1"/>
</dbReference>
<dbReference type="GO" id="GO:0071035">
    <property type="term" value="P:nuclear polyadenylation-dependent rRNA catabolic process"/>
    <property type="evidence" value="ECO:0007669"/>
    <property type="project" value="UniProtKB-ARBA"/>
</dbReference>